<keyword evidence="4" id="KW-0800">Toxin</keyword>
<evidence type="ECO:0000313" key="12">
    <source>
        <dbReference type="Proteomes" id="UP000663828"/>
    </source>
</evidence>
<evidence type="ECO:0000256" key="10">
    <source>
        <dbReference type="RuleBase" id="RU361228"/>
    </source>
</evidence>
<dbReference type="GO" id="GO:0090729">
    <property type="term" value="F:toxin activity"/>
    <property type="evidence" value="ECO:0007669"/>
    <property type="project" value="UniProtKB-KW"/>
</dbReference>
<dbReference type="PANTHER" id="PTHR10339:SF25">
    <property type="entry name" value="SECRETED EXOENZYME S"/>
    <property type="match status" value="1"/>
</dbReference>
<evidence type="ECO:0000256" key="1">
    <source>
        <dbReference type="ARBA" id="ARBA00004613"/>
    </source>
</evidence>
<keyword evidence="10" id="KW-0520">NAD</keyword>
<evidence type="ECO:0000256" key="7">
    <source>
        <dbReference type="ARBA" id="ARBA00022695"/>
    </source>
</evidence>
<evidence type="ECO:0000256" key="5">
    <source>
        <dbReference type="ARBA" id="ARBA00022676"/>
    </source>
</evidence>
<keyword evidence="3" id="KW-0964">Secreted</keyword>
<dbReference type="GO" id="GO:0005576">
    <property type="term" value="C:extracellular region"/>
    <property type="evidence" value="ECO:0007669"/>
    <property type="project" value="UniProtKB-SubCell"/>
</dbReference>
<reference evidence="11" key="1">
    <citation type="submission" date="2021-02" db="EMBL/GenBank/DDBJ databases">
        <authorList>
            <person name="Nowell W R."/>
        </authorList>
    </citation>
    <scope>NUCLEOTIDE SEQUENCE</scope>
</reference>
<proteinExistence type="inferred from homology"/>
<sequence>MNRFSDIDYSFTELPAVYGYQSAKLVSLEESLKSIQLQIDQIDFYIQKAKKHCRFPSEHGLTKDESASIYIYTMEWSPTSLYRILNQTLRDENRDSLKIWFSYLKLFQTALEKLPKVKTPVWRGISLDIGREFSRNQLLTWGTVNSCSLNVDVIKNFLGNETNCTIFMIEASNGRDVSDYTAYAKENEIILPIGTKLKVKSDPLQQQNNFFIVHLIEIDDEHDQQEKKTVWTRVSGFFSNAKERWDAAGERVAAIEDLPSPGETFLTSDQITKAYERLDKAEKRLQEIAKKPLWT</sequence>
<keyword evidence="7" id="KW-0548">Nucleotidyltransferase</keyword>
<dbReference type="PANTHER" id="PTHR10339">
    <property type="entry name" value="ADP-RIBOSYLTRANSFERASE"/>
    <property type="match status" value="1"/>
</dbReference>
<evidence type="ECO:0000256" key="6">
    <source>
        <dbReference type="ARBA" id="ARBA00022679"/>
    </source>
</evidence>
<dbReference type="EC" id="2.4.2.31" evidence="10"/>
<dbReference type="Pfam" id="PF01129">
    <property type="entry name" value="ART"/>
    <property type="match status" value="1"/>
</dbReference>
<dbReference type="PROSITE" id="PS51996">
    <property type="entry name" value="TR_MART"/>
    <property type="match status" value="1"/>
</dbReference>
<keyword evidence="10" id="KW-0521">NADP</keyword>
<protein>
    <recommendedName>
        <fullName evidence="10">NAD(P)(+)--arginine ADP-ribosyltransferase</fullName>
        <ecNumber evidence="10">2.4.2.31</ecNumber>
    </recommendedName>
    <alternativeName>
        <fullName evidence="10">Mono(ADP-ribosyl)transferase</fullName>
    </alternativeName>
</protein>
<evidence type="ECO:0000256" key="4">
    <source>
        <dbReference type="ARBA" id="ARBA00022656"/>
    </source>
</evidence>
<dbReference type="EMBL" id="CAJNOR010004280">
    <property type="protein sequence ID" value="CAF1489942.1"/>
    <property type="molecule type" value="Genomic_DNA"/>
</dbReference>
<dbReference type="InterPro" id="IPR050999">
    <property type="entry name" value="ADP-ribosyltransferase_ARG"/>
</dbReference>
<keyword evidence="8" id="KW-0843">Virulence</keyword>
<comment type="caution">
    <text evidence="11">The sequence shown here is derived from an EMBL/GenBank/DDBJ whole genome shotgun (WGS) entry which is preliminary data.</text>
</comment>
<dbReference type="InterPro" id="IPR000768">
    <property type="entry name" value="ART"/>
</dbReference>
<dbReference type="SUPFAM" id="SSF56399">
    <property type="entry name" value="ADP-ribosylation"/>
    <property type="match status" value="1"/>
</dbReference>
<gene>
    <name evidence="11" type="ORF">XAT740_LOCUS39026</name>
</gene>
<comment type="similarity">
    <text evidence="2 10">Belongs to the Arg-specific ADP-ribosyltransferase family.</text>
</comment>
<dbReference type="AlphaFoldDB" id="A0A815SE10"/>
<organism evidence="11 12">
    <name type="scientific">Adineta ricciae</name>
    <name type="common">Rotifer</name>
    <dbReference type="NCBI Taxonomy" id="249248"/>
    <lineage>
        <taxon>Eukaryota</taxon>
        <taxon>Metazoa</taxon>
        <taxon>Spiralia</taxon>
        <taxon>Gnathifera</taxon>
        <taxon>Rotifera</taxon>
        <taxon>Eurotatoria</taxon>
        <taxon>Bdelloidea</taxon>
        <taxon>Adinetida</taxon>
        <taxon>Adinetidae</taxon>
        <taxon>Adineta</taxon>
    </lineage>
</organism>
<evidence type="ECO:0000256" key="2">
    <source>
        <dbReference type="ARBA" id="ARBA00009558"/>
    </source>
</evidence>
<dbReference type="Gene3D" id="3.90.176.10">
    <property type="entry name" value="Toxin ADP-ribosyltransferase, Chain A, domain 1"/>
    <property type="match status" value="1"/>
</dbReference>
<dbReference type="GO" id="GO:0016779">
    <property type="term" value="F:nucleotidyltransferase activity"/>
    <property type="evidence" value="ECO:0007669"/>
    <property type="project" value="UniProtKB-KW"/>
</dbReference>
<dbReference type="GO" id="GO:0003950">
    <property type="term" value="F:NAD+ poly-ADP-ribosyltransferase activity"/>
    <property type="evidence" value="ECO:0007669"/>
    <property type="project" value="TreeGrafter"/>
</dbReference>
<keyword evidence="12" id="KW-1185">Reference proteome</keyword>
<keyword evidence="6 10" id="KW-0808">Transferase</keyword>
<comment type="catalytic activity">
    <reaction evidence="9 10">
        <text>L-arginyl-[protein] + NAD(+) = N(omega)-(ADP-D-ribosyl)-L-arginyl-[protein] + nicotinamide + H(+)</text>
        <dbReference type="Rhea" id="RHEA:19149"/>
        <dbReference type="Rhea" id="RHEA-COMP:10532"/>
        <dbReference type="Rhea" id="RHEA-COMP:15087"/>
        <dbReference type="ChEBI" id="CHEBI:15378"/>
        <dbReference type="ChEBI" id="CHEBI:17154"/>
        <dbReference type="ChEBI" id="CHEBI:29965"/>
        <dbReference type="ChEBI" id="CHEBI:57540"/>
        <dbReference type="ChEBI" id="CHEBI:142554"/>
        <dbReference type="EC" id="2.4.2.31"/>
    </reaction>
</comment>
<dbReference type="GO" id="GO:0106274">
    <property type="term" value="F:NAD+-protein-arginine ADP-ribosyltransferase activity"/>
    <property type="evidence" value="ECO:0007669"/>
    <property type="project" value="UniProtKB-EC"/>
</dbReference>
<keyword evidence="5 10" id="KW-0328">Glycosyltransferase</keyword>
<evidence type="ECO:0000256" key="9">
    <source>
        <dbReference type="ARBA" id="ARBA00047597"/>
    </source>
</evidence>
<comment type="subcellular location">
    <subcellularLocation>
        <location evidence="1">Secreted</location>
    </subcellularLocation>
</comment>
<evidence type="ECO:0000256" key="3">
    <source>
        <dbReference type="ARBA" id="ARBA00022525"/>
    </source>
</evidence>
<evidence type="ECO:0000256" key="8">
    <source>
        <dbReference type="ARBA" id="ARBA00023026"/>
    </source>
</evidence>
<name>A0A815SE10_ADIRI</name>
<dbReference type="Proteomes" id="UP000663828">
    <property type="component" value="Unassembled WGS sequence"/>
</dbReference>
<evidence type="ECO:0000313" key="11">
    <source>
        <dbReference type="EMBL" id="CAF1489942.1"/>
    </source>
</evidence>
<accession>A0A815SE10</accession>